<reference evidence="1" key="1">
    <citation type="submission" date="2022-07" db="EMBL/GenBank/DDBJ databases">
        <title>Complete genome of DND4.</title>
        <authorList>
            <person name="Cao G."/>
        </authorList>
    </citation>
    <scope>NUCLEOTIDE SEQUENCE</scope>
    <source>
        <strain evidence="1">DND4</strain>
    </source>
</reference>
<evidence type="ECO:0000313" key="2">
    <source>
        <dbReference type="Proteomes" id="UP001060245"/>
    </source>
</evidence>
<dbReference type="Proteomes" id="UP001060245">
    <property type="component" value="Chromosome"/>
</dbReference>
<gene>
    <name evidence="1" type="ORF">NMQ05_04390</name>
</gene>
<proteinExistence type="predicted"/>
<name>A0ACD4B8Q4_MICMQ</name>
<evidence type="ECO:0000313" key="1">
    <source>
        <dbReference type="EMBL" id="UTT53827.1"/>
    </source>
</evidence>
<sequence length="328" mass="33128">MSNPAPGWYPAPHANGEQRYWDGSQWQEPTAPALPDASATPAAPTPGARAKGLALAALIVGIIAFLTGLLPVVGAIIGAVAIVLGIIALVKKQSKGLSIPGIILGAVAFITSIAVAAGLTAFMASSPSPVAVESSTPSAIETPSAEPTPVEETEEPVAPLVPRQEFAGSGDMVIDLNVAEPAIVAFICGDCTRNTVVKTNGRESLLVNTIGAYSGSNLINLSEGSVTTQIVVESTGNWTLVVDDVSTAPSVATAASGGGDSVVIFNGTFDTATITNDSGGNFVVKAYGEGNWSPLIVNTIGAYSGTVEMSGPAVVQVNSEGNWSITGQ</sequence>
<keyword evidence="2" id="KW-1185">Reference proteome</keyword>
<organism evidence="1 2">
    <name type="scientific">Microbacterium maritypicum</name>
    <name type="common">Microbacterium liquefaciens</name>
    <dbReference type="NCBI Taxonomy" id="33918"/>
    <lineage>
        <taxon>Bacteria</taxon>
        <taxon>Bacillati</taxon>
        <taxon>Actinomycetota</taxon>
        <taxon>Actinomycetes</taxon>
        <taxon>Micrococcales</taxon>
        <taxon>Microbacteriaceae</taxon>
        <taxon>Microbacterium</taxon>
    </lineage>
</organism>
<protein>
    <submittedName>
        <fullName evidence="1">DUF2510 domain-containing protein</fullName>
    </submittedName>
</protein>
<dbReference type="EMBL" id="CP101471">
    <property type="protein sequence ID" value="UTT53827.1"/>
    <property type="molecule type" value="Genomic_DNA"/>
</dbReference>
<accession>A0ACD4B8Q4</accession>